<feature type="transmembrane region" description="Helical" evidence="7">
    <location>
        <begin position="85"/>
        <end position="105"/>
    </location>
</feature>
<dbReference type="InterPro" id="IPR045276">
    <property type="entry name" value="YbiO_bact"/>
</dbReference>
<dbReference type="InterPro" id="IPR049142">
    <property type="entry name" value="MS_channel_1st"/>
</dbReference>
<feature type="transmembrane region" description="Helical" evidence="7">
    <location>
        <begin position="111"/>
        <end position="133"/>
    </location>
</feature>
<proteinExistence type="inferred from homology"/>
<feature type="transmembrane region" description="Helical" evidence="7">
    <location>
        <begin position="20"/>
        <end position="40"/>
    </location>
</feature>
<dbReference type="SUPFAM" id="SSF82861">
    <property type="entry name" value="Mechanosensitive channel protein MscS (YggB), transmembrane region"/>
    <property type="match status" value="1"/>
</dbReference>
<feature type="domain" description="Mechanosensitive ion channel MscS" evidence="8">
    <location>
        <begin position="131"/>
        <end position="195"/>
    </location>
</feature>
<evidence type="ECO:0000256" key="3">
    <source>
        <dbReference type="ARBA" id="ARBA00022475"/>
    </source>
</evidence>
<dbReference type="FunFam" id="2.30.30.60:FF:000001">
    <property type="entry name" value="MscS Mechanosensitive ion channel"/>
    <property type="match status" value="1"/>
</dbReference>
<dbReference type="PANTHER" id="PTHR30460:SF0">
    <property type="entry name" value="MODERATE CONDUCTANCE MECHANOSENSITIVE CHANNEL YBIO"/>
    <property type="match status" value="1"/>
</dbReference>
<evidence type="ECO:0000256" key="7">
    <source>
        <dbReference type="SAM" id="Phobius"/>
    </source>
</evidence>
<dbReference type="Pfam" id="PF00924">
    <property type="entry name" value="MS_channel_2nd"/>
    <property type="match status" value="1"/>
</dbReference>
<evidence type="ECO:0000313" key="11">
    <source>
        <dbReference type="EMBL" id="RLV49720.1"/>
    </source>
</evidence>
<evidence type="ECO:0000259" key="9">
    <source>
        <dbReference type="Pfam" id="PF21082"/>
    </source>
</evidence>
<dbReference type="GO" id="GO:0005886">
    <property type="term" value="C:plasma membrane"/>
    <property type="evidence" value="ECO:0007669"/>
    <property type="project" value="UniProtKB-SubCell"/>
</dbReference>
<dbReference type="InterPro" id="IPR023408">
    <property type="entry name" value="MscS_beta-dom_sf"/>
</dbReference>
<evidence type="ECO:0000256" key="5">
    <source>
        <dbReference type="ARBA" id="ARBA00022989"/>
    </source>
</evidence>
<keyword evidence="5 7" id="KW-1133">Transmembrane helix</keyword>
<dbReference type="Pfam" id="PF21082">
    <property type="entry name" value="MS_channel_3rd"/>
    <property type="match status" value="1"/>
</dbReference>
<protein>
    <submittedName>
        <fullName evidence="11">Mechanosensitive ion channel family protein</fullName>
    </submittedName>
</protein>
<dbReference type="Gene3D" id="2.30.30.60">
    <property type="match status" value="1"/>
</dbReference>
<evidence type="ECO:0000256" key="2">
    <source>
        <dbReference type="ARBA" id="ARBA00008017"/>
    </source>
</evidence>
<evidence type="ECO:0000259" key="8">
    <source>
        <dbReference type="Pfam" id="PF00924"/>
    </source>
</evidence>
<evidence type="ECO:0000313" key="12">
    <source>
        <dbReference type="Proteomes" id="UP000281708"/>
    </source>
</evidence>
<dbReference type="PANTHER" id="PTHR30460">
    <property type="entry name" value="MODERATE CONDUCTANCE MECHANOSENSITIVE CHANNEL YBIO"/>
    <property type="match status" value="1"/>
</dbReference>
<name>A0A3L8P306_9ACTN</name>
<evidence type="ECO:0000256" key="1">
    <source>
        <dbReference type="ARBA" id="ARBA00004651"/>
    </source>
</evidence>
<keyword evidence="12" id="KW-1185">Reference proteome</keyword>
<evidence type="ECO:0000256" key="4">
    <source>
        <dbReference type="ARBA" id="ARBA00022692"/>
    </source>
</evidence>
<feature type="domain" description="Mechanosensitive ion channel MscS C-terminal" evidence="9">
    <location>
        <begin position="202"/>
        <end position="289"/>
    </location>
</feature>
<evidence type="ECO:0000259" key="10">
    <source>
        <dbReference type="Pfam" id="PF21088"/>
    </source>
</evidence>
<dbReference type="SUPFAM" id="SSF50182">
    <property type="entry name" value="Sm-like ribonucleoproteins"/>
    <property type="match status" value="1"/>
</dbReference>
<dbReference type="Gene3D" id="3.30.70.100">
    <property type="match status" value="1"/>
</dbReference>
<dbReference type="InterPro" id="IPR006685">
    <property type="entry name" value="MscS_channel_2nd"/>
</dbReference>
<dbReference type="Pfam" id="PF21088">
    <property type="entry name" value="MS_channel_1st"/>
    <property type="match status" value="1"/>
</dbReference>
<comment type="subcellular location">
    <subcellularLocation>
        <location evidence="1">Cell membrane</location>
        <topology evidence="1">Multi-pass membrane protein</topology>
    </subcellularLocation>
</comment>
<accession>A0A3L8P306</accession>
<dbReference type="Gene3D" id="1.10.287.1260">
    <property type="match status" value="1"/>
</dbReference>
<reference evidence="11 12" key="1">
    <citation type="submission" date="2018-10" db="EMBL/GenBank/DDBJ databases">
        <title>Marmoricola sp. 4Q3S-7 whole genome shotgun sequence.</title>
        <authorList>
            <person name="Li F."/>
        </authorList>
    </citation>
    <scope>NUCLEOTIDE SEQUENCE [LARGE SCALE GENOMIC DNA]</scope>
    <source>
        <strain evidence="11 12">4Q3S-7</strain>
    </source>
</reference>
<keyword evidence="3" id="KW-1003">Cell membrane</keyword>
<dbReference type="InterPro" id="IPR011014">
    <property type="entry name" value="MscS_channel_TM-2"/>
</dbReference>
<dbReference type="InterPro" id="IPR049278">
    <property type="entry name" value="MS_channel_C"/>
</dbReference>
<dbReference type="Proteomes" id="UP000281708">
    <property type="component" value="Unassembled WGS sequence"/>
</dbReference>
<dbReference type="AlphaFoldDB" id="A0A3L8P306"/>
<organism evidence="11 12">
    <name type="scientific">Nocardioides mangrovicus</name>
    <dbReference type="NCBI Taxonomy" id="2478913"/>
    <lineage>
        <taxon>Bacteria</taxon>
        <taxon>Bacillati</taxon>
        <taxon>Actinomycetota</taxon>
        <taxon>Actinomycetes</taxon>
        <taxon>Propionibacteriales</taxon>
        <taxon>Nocardioidaceae</taxon>
        <taxon>Nocardioides</taxon>
    </lineage>
</organism>
<dbReference type="EMBL" id="RDBE01000006">
    <property type="protein sequence ID" value="RLV49720.1"/>
    <property type="molecule type" value="Genomic_DNA"/>
</dbReference>
<keyword evidence="6 7" id="KW-0472">Membrane</keyword>
<gene>
    <name evidence="11" type="ORF">D9V37_07345</name>
</gene>
<dbReference type="OrthoDB" id="4638917at2"/>
<dbReference type="RefSeq" id="WP_121805485.1">
    <property type="nucleotide sequence ID" value="NZ_RDBE01000006.1"/>
</dbReference>
<dbReference type="InterPro" id="IPR011066">
    <property type="entry name" value="MscS_channel_C_sf"/>
</dbReference>
<dbReference type="InterPro" id="IPR010920">
    <property type="entry name" value="LSM_dom_sf"/>
</dbReference>
<evidence type="ECO:0000256" key="6">
    <source>
        <dbReference type="ARBA" id="ARBA00023136"/>
    </source>
</evidence>
<feature type="domain" description="Mechanosensitive ion channel transmembrane helices 2/3" evidence="10">
    <location>
        <begin position="94"/>
        <end position="130"/>
    </location>
</feature>
<dbReference type="GO" id="GO:0008381">
    <property type="term" value="F:mechanosensitive monoatomic ion channel activity"/>
    <property type="evidence" value="ECO:0007669"/>
    <property type="project" value="InterPro"/>
</dbReference>
<dbReference type="SUPFAM" id="SSF82689">
    <property type="entry name" value="Mechanosensitive channel protein MscS (YggB), C-terminal domain"/>
    <property type="match status" value="1"/>
</dbReference>
<comment type="similarity">
    <text evidence="2">Belongs to the MscS (TC 1.A.23) family.</text>
</comment>
<keyword evidence="4 7" id="KW-0812">Transmembrane</keyword>
<comment type="caution">
    <text evidence="11">The sequence shown here is derived from an EMBL/GenBank/DDBJ whole genome shotgun (WGS) entry which is preliminary data.</text>
</comment>
<sequence length="306" mass="33218">MLLAIGNLDLDPSDLPTSWLIGKPLAIVVLVLVGVVARWLMHRMVDRVVAGATSGALSARIGKGRNSGDVTASSRHGQRVRTMGSLIKSIVTGVVFTVVVVMVVSELGYDVAPILAGAGILGVAIGFGSQTLVKDFLSGIFMIFEDQYGVGDVVDLGDATGTVEAVSLRVTRIRAIDGTVWYVRNGEIARVGNMSQNWARTVLDIPVGYNEDLARVRAVLAEVGHELWDDHDYRGDILEQPEVWGVQSLDADSVLVRVVLKTVPGQQWLIARAMRERVKDRFDAEGIEIPLPQRVVWQRSEESVAV</sequence>